<protein>
    <recommendedName>
        <fullName evidence="3">MalT-like TPR region domain-containing protein</fullName>
    </recommendedName>
</protein>
<dbReference type="InterPro" id="IPR019734">
    <property type="entry name" value="TPR_rpt"/>
</dbReference>
<organism evidence="1 2">
    <name type="scientific">Fusarium kuroshium</name>
    <dbReference type="NCBI Taxonomy" id="2010991"/>
    <lineage>
        <taxon>Eukaryota</taxon>
        <taxon>Fungi</taxon>
        <taxon>Dikarya</taxon>
        <taxon>Ascomycota</taxon>
        <taxon>Pezizomycotina</taxon>
        <taxon>Sordariomycetes</taxon>
        <taxon>Hypocreomycetidae</taxon>
        <taxon>Hypocreales</taxon>
        <taxon>Nectriaceae</taxon>
        <taxon>Fusarium</taxon>
        <taxon>Fusarium solani species complex</taxon>
    </lineage>
</organism>
<dbReference type="PANTHER" id="PTHR45588:SF1">
    <property type="entry name" value="WW DOMAIN-CONTAINING PROTEIN"/>
    <property type="match status" value="1"/>
</dbReference>
<name>A0A3M2S2I1_9HYPO</name>
<comment type="caution">
    <text evidence="1">The sequence shown here is derived from an EMBL/GenBank/DDBJ whole genome shotgun (WGS) entry which is preliminary data.</text>
</comment>
<accession>A0A3M2S2I1</accession>
<dbReference type="SMART" id="SM00028">
    <property type="entry name" value="TPR"/>
    <property type="match status" value="3"/>
</dbReference>
<dbReference type="SUPFAM" id="SSF48452">
    <property type="entry name" value="TPR-like"/>
    <property type="match status" value="2"/>
</dbReference>
<dbReference type="Gene3D" id="1.25.40.10">
    <property type="entry name" value="Tetratricopeptide repeat domain"/>
    <property type="match status" value="1"/>
</dbReference>
<evidence type="ECO:0000313" key="2">
    <source>
        <dbReference type="Proteomes" id="UP000277212"/>
    </source>
</evidence>
<dbReference type="OrthoDB" id="414774at2759"/>
<evidence type="ECO:0000313" key="1">
    <source>
        <dbReference type="EMBL" id="RMJ11542.1"/>
    </source>
</evidence>
<evidence type="ECO:0008006" key="3">
    <source>
        <dbReference type="Google" id="ProtNLM"/>
    </source>
</evidence>
<reference evidence="1 2" key="1">
    <citation type="submission" date="2017-06" db="EMBL/GenBank/DDBJ databases">
        <title>Comparative genomic analysis of Ambrosia Fusariam Clade fungi.</title>
        <authorList>
            <person name="Stajich J.E."/>
            <person name="Carrillo J."/>
            <person name="Kijimoto T."/>
            <person name="Eskalen A."/>
            <person name="O'Donnell K."/>
            <person name="Kasson M."/>
        </authorList>
    </citation>
    <scope>NUCLEOTIDE SEQUENCE [LARGE SCALE GENOMIC DNA]</scope>
    <source>
        <strain evidence="1">UCR3666</strain>
    </source>
</reference>
<dbReference type="EMBL" id="NKUJ01000164">
    <property type="protein sequence ID" value="RMJ11542.1"/>
    <property type="molecule type" value="Genomic_DNA"/>
</dbReference>
<dbReference type="STRING" id="2010991.A0A3M2S2I1"/>
<dbReference type="InterPro" id="IPR011990">
    <property type="entry name" value="TPR-like_helical_dom_sf"/>
</dbReference>
<dbReference type="AlphaFoldDB" id="A0A3M2S2I1"/>
<keyword evidence="2" id="KW-1185">Reference proteome</keyword>
<gene>
    <name evidence="1" type="ORF">CDV36_008815</name>
</gene>
<dbReference type="Proteomes" id="UP000277212">
    <property type="component" value="Unassembled WGS sequence"/>
</dbReference>
<dbReference type="PANTHER" id="PTHR45588">
    <property type="entry name" value="TPR DOMAIN-CONTAINING PROTEIN"/>
    <property type="match status" value="1"/>
</dbReference>
<proteinExistence type="predicted"/>
<sequence length="572" mass="64877">MALTLETAGKIPANAPYYDLGHHTRTITTNNQDGQEWFNRGLIWVYSFNHREAAACFEQVIKHDPECAMGYWGAAFASGPNYNKVWMAFDESDLKVSLKKCYDYSRKAKELSSVATPEEQGLIEALQHRFPSTEPPKDFTPAVLAYANAMRQVHRRLGKDDLDVITLTADALMNTAPWKLYEAMSGKPNLDTPVLEVHDVLERGLELPGAKKHPGILHMYIHLVEMSNTPERGILAADHLRNLVPDGGHMAHMPSHIDVLVGDYRRALHTNLAATIADDKYYAREGGENFYSFYRMHNYHSLINGAMMAGQAREALEATARMEATITEDMLLVQSPPLADWLEYFKSVRVHVLIRFGMWEELKKLPLPENKELYCVTVASAHYGKGIAWAATGNVEEADKERELFHEALKRVPETRLIFPNKVLDVFQVAVAMLDGEIEYRRGDYKRAFESLRLAIERDDSLVYAEPWPWMLPARHPYAALLLEQRHVEEAAQIYAEDLGLDDKLVRALRHQNNIWALHGYHECLVRLGRTAEARIIQTQLAIAAASADIEIKSSCFCRLETMDNGKKSCCK</sequence>